<reference evidence="9" key="1">
    <citation type="submission" date="2016-03" db="EMBL/GenBank/DDBJ databases">
        <authorList>
            <person name="Borrel G."/>
            <person name="Mccann A."/>
            <person name="O'Toole P.W."/>
        </authorList>
    </citation>
    <scope>NUCLEOTIDE SEQUENCE</scope>
    <source>
        <strain evidence="9">183</strain>
    </source>
</reference>
<feature type="transmembrane region" description="Helical" evidence="7">
    <location>
        <begin position="230"/>
        <end position="248"/>
    </location>
</feature>
<feature type="domain" description="Major facilitator superfamily (MFS) profile" evidence="8">
    <location>
        <begin position="35"/>
        <end position="495"/>
    </location>
</feature>
<dbReference type="PROSITE" id="PS50850">
    <property type="entry name" value="MFS"/>
    <property type="match status" value="1"/>
</dbReference>
<accession>A0A8J8TE96</accession>
<dbReference type="NCBIfam" id="TIGR00711">
    <property type="entry name" value="efflux_EmrB"/>
    <property type="match status" value="1"/>
</dbReference>
<gene>
    <name evidence="9" type="ORF">A3207_04880</name>
</gene>
<feature type="transmembrane region" description="Helical" evidence="7">
    <location>
        <begin position="69"/>
        <end position="89"/>
    </location>
</feature>
<comment type="subcellular location">
    <subcellularLocation>
        <location evidence="1">Cell membrane</location>
        <topology evidence="1">Multi-pass membrane protein</topology>
    </subcellularLocation>
</comment>
<keyword evidence="4 7" id="KW-0812">Transmembrane</keyword>
<dbReference type="InterPro" id="IPR036259">
    <property type="entry name" value="MFS_trans_sf"/>
</dbReference>
<evidence type="ECO:0000313" key="9">
    <source>
        <dbReference type="EMBL" id="TQS81208.1"/>
    </source>
</evidence>
<keyword evidence="5 7" id="KW-1133">Transmembrane helix</keyword>
<keyword evidence="2" id="KW-0813">Transport</keyword>
<dbReference type="GO" id="GO:0005886">
    <property type="term" value="C:plasma membrane"/>
    <property type="evidence" value="ECO:0007669"/>
    <property type="project" value="UniProtKB-SubCell"/>
</dbReference>
<feature type="transmembrane region" description="Helical" evidence="7">
    <location>
        <begin position="362"/>
        <end position="380"/>
    </location>
</feature>
<dbReference type="CDD" id="cd17321">
    <property type="entry name" value="MFS_MMR_MDR_like"/>
    <property type="match status" value="1"/>
</dbReference>
<feature type="transmembrane region" description="Helical" evidence="7">
    <location>
        <begin position="437"/>
        <end position="456"/>
    </location>
</feature>
<evidence type="ECO:0000256" key="2">
    <source>
        <dbReference type="ARBA" id="ARBA00022448"/>
    </source>
</evidence>
<dbReference type="AlphaFoldDB" id="A0A8J8TE96"/>
<dbReference type="PANTHER" id="PTHR23501:SF5">
    <property type="entry name" value="TRANSPORT PROTEIN"/>
    <property type="match status" value="1"/>
</dbReference>
<feature type="transmembrane region" description="Helical" evidence="7">
    <location>
        <begin position="386"/>
        <end position="405"/>
    </location>
</feature>
<dbReference type="SUPFAM" id="SSF103473">
    <property type="entry name" value="MFS general substrate transporter"/>
    <property type="match status" value="1"/>
</dbReference>
<evidence type="ECO:0000256" key="3">
    <source>
        <dbReference type="ARBA" id="ARBA00022475"/>
    </source>
</evidence>
<feature type="transmembrane region" description="Helical" evidence="7">
    <location>
        <begin position="189"/>
        <end position="210"/>
    </location>
</feature>
<feature type="transmembrane region" description="Helical" evidence="7">
    <location>
        <begin position="328"/>
        <end position="350"/>
    </location>
</feature>
<evidence type="ECO:0000256" key="5">
    <source>
        <dbReference type="ARBA" id="ARBA00022989"/>
    </source>
</evidence>
<dbReference type="Pfam" id="PF07690">
    <property type="entry name" value="MFS_1"/>
    <property type="match status" value="1"/>
</dbReference>
<proteinExistence type="predicted"/>
<evidence type="ECO:0000256" key="6">
    <source>
        <dbReference type="ARBA" id="ARBA00023136"/>
    </source>
</evidence>
<keyword evidence="6 7" id="KW-0472">Membrane</keyword>
<evidence type="ECO:0000256" key="4">
    <source>
        <dbReference type="ARBA" id="ARBA00022692"/>
    </source>
</evidence>
<feature type="transmembrane region" description="Helical" evidence="7">
    <location>
        <begin position="128"/>
        <end position="152"/>
    </location>
</feature>
<dbReference type="PANTHER" id="PTHR23501">
    <property type="entry name" value="MAJOR FACILITATOR SUPERFAMILY"/>
    <property type="match status" value="1"/>
</dbReference>
<dbReference type="GO" id="GO:0022857">
    <property type="term" value="F:transmembrane transporter activity"/>
    <property type="evidence" value="ECO:0007669"/>
    <property type="project" value="InterPro"/>
</dbReference>
<evidence type="ECO:0000256" key="1">
    <source>
        <dbReference type="ARBA" id="ARBA00004651"/>
    </source>
</evidence>
<evidence type="ECO:0000259" key="8">
    <source>
        <dbReference type="PROSITE" id="PS50850"/>
    </source>
</evidence>
<dbReference type="Gene3D" id="1.20.1250.20">
    <property type="entry name" value="MFS general substrate transporter like domains"/>
    <property type="match status" value="1"/>
</dbReference>
<feature type="transmembrane region" description="Helical" evidence="7">
    <location>
        <begin position="101"/>
        <end position="122"/>
    </location>
</feature>
<dbReference type="InterPro" id="IPR011701">
    <property type="entry name" value="MFS"/>
</dbReference>
<dbReference type="InterPro" id="IPR004638">
    <property type="entry name" value="EmrB-like"/>
</dbReference>
<dbReference type="Proteomes" id="UP000752814">
    <property type="component" value="Unassembled WGS sequence"/>
</dbReference>
<feature type="transmembrane region" description="Helical" evidence="7">
    <location>
        <begin position="295"/>
        <end position="316"/>
    </location>
</feature>
<name>A0A8J8TE96_9ARCH</name>
<feature type="transmembrane region" description="Helical" evidence="7">
    <location>
        <begin position="254"/>
        <end position="275"/>
    </location>
</feature>
<keyword evidence="3" id="KW-1003">Cell membrane</keyword>
<evidence type="ECO:0000313" key="10">
    <source>
        <dbReference type="Proteomes" id="UP000752814"/>
    </source>
</evidence>
<evidence type="ECO:0000256" key="7">
    <source>
        <dbReference type="SAM" id="Phobius"/>
    </source>
</evidence>
<dbReference type="EMBL" id="LVVT01000024">
    <property type="protein sequence ID" value="TQS81208.1"/>
    <property type="molecule type" value="Genomic_DNA"/>
</dbReference>
<feature type="transmembrane region" description="Helical" evidence="7">
    <location>
        <begin position="34"/>
        <end position="57"/>
    </location>
</feature>
<dbReference type="InterPro" id="IPR020846">
    <property type="entry name" value="MFS_dom"/>
</dbReference>
<dbReference type="PRINTS" id="PR01036">
    <property type="entry name" value="TCRTETB"/>
</dbReference>
<sequence>MFSGLIFLTETAVNSDQSVIPKSSKYVMSSTEKLILISISIGTLMTALDATIVNIAIPTISEEFGASASASSWILLAYTIMLACFMLLWGKLGALTSYKKIFLIGIVIFTASSLVLGLVGFIQSLGMITIILMRAVQGLGAGMIMAMNLAMVTAYISPAVRGSAMGITTLMASIGTALGPALGGVLTSVHWSLIFFINVPIGLACLFISLKSMSSIATEKIAVDKKSVDLLGAILLFFALFSFIYMLNIGKGNWTSPTVIGLGICTVVFLIFIYLQEKRSKDPIVNLRLISDKNIVLTCIANLLMFGAMAGCYFFLPYYLEGLLGQTTMSAGLILVANSIGVMIAGILVGKLMDKSGGCRKYALIGCIITALGFLSMLSYDLSTSILQVVATLLLMGFGMGFSLVPIGNSIFTHTIPGEEGAASSFINTFRQMGSSVGLAIMQAVFVAVWTIDAILTKPQFIDRLVNSFHMVFIICALFALIACVLMLLSRDGPNTSAKQTS</sequence>
<feature type="transmembrane region" description="Helical" evidence="7">
    <location>
        <begin position="468"/>
        <end position="489"/>
    </location>
</feature>
<comment type="caution">
    <text evidence="9">The sequence shown here is derived from an EMBL/GenBank/DDBJ whole genome shotgun (WGS) entry which is preliminary data.</text>
</comment>
<organism evidence="9 10">
    <name type="scientific">Candidatus Methanomassiliicoccus intestinalis</name>
    <dbReference type="NCBI Taxonomy" id="1406512"/>
    <lineage>
        <taxon>Archaea</taxon>
        <taxon>Methanobacteriati</taxon>
        <taxon>Thermoplasmatota</taxon>
        <taxon>Thermoplasmata</taxon>
        <taxon>Methanomassiliicoccales</taxon>
        <taxon>Methanomassiliicoccaceae</taxon>
        <taxon>Methanomassiliicoccus</taxon>
    </lineage>
</organism>
<protein>
    <recommendedName>
        <fullName evidence="8">Major facilitator superfamily (MFS) profile domain-containing protein</fullName>
    </recommendedName>
</protein>
<dbReference type="Gene3D" id="1.20.1720.10">
    <property type="entry name" value="Multidrug resistance protein D"/>
    <property type="match status" value="1"/>
</dbReference>
<feature type="transmembrane region" description="Helical" evidence="7">
    <location>
        <begin position="164"/>
        <end position="183"/>
    </location>
</feature>